<keyword evidence="2" id="KW-0732">Signal</keyword>
<dbReference type="Proteomes" id="UP000501338">
    <property type="component" value="Chromosome"/>
</dbReference>
<feature type="chain" id="PRO_5045501597" description="Lipoprotein" evidence="2">
    <location>
        <begin position="22"/>
        <end position="216"/>
    </location>
</feature>
<evidence type="ECO:0000313" key="3">
    <source>
        <dbReference type="EMBL" id="QIF89364.1"/>
    </source>
</evidence>
<protein>
    <recommendedName>
        <fullName evidence="5">Lipoprotein</fullName>
    </recommendedName>
</protein>
<proteinExistence type="predicted"/>
<keyword evidence="1" id="KW-0472">Membrane</keyword>
<feature type="transmembrane region" description="Helical" evidence="1">
    <location>
        <begin position="192"/>
        <end position="213"/>
    </location>
</feature>
<gene>
    <name evidence="3" type="ORF">GTH23_04650</name>
</gene>
<dbReference type="RefSeq" id="WP_156733621.1">
    <property type="nucleotide sequence ID" value="NZ_CP045008.1"/>
</dbReference>
<feature type="signal peptide" evidence="2">
    <location>
        <begin position="1"/>
        <end position="21"/>
    </location>
</feature>
<sequence>MKIFFKILLMILFLNACSSYTQIDSNKSGDVIKVKSALIENDNLYIVSDSTNYHFKGEAITALKKFATSKYNEKVIYFSASLGIMGNVVNGSYMIYLDPKDFTIDELDDLASTYHFYRSNYQSNNDEEMIKNQIPNYENRFFIIGNFYANGEMVNLSNKDELLEKYSLPKPVFANVNYYSKHLKPSDTLKTIAVMPLQAISLILVAPLYIILLSAS</sequence>
<accession>A0ABX6JJS1</accession>
<keyword evidence="4" id="KW-1185">Reference proteome</keyword>
<keyword evidence="1" id="KW-0812">Transmembrane</keyword>
<evidence type="ECO:0000256" key="2">
    <source>
        <dbReference type="SAM" id="SignalP"/>
    </source>
</evidence>
<organism evidence="3 4">
    <name type="scientific">Proteus terrae subsp. cibarius</name>
    <dbReference type="NCBI Taxonomy" id="626774"/>
    <lineage>
        <taxon>Bacteria</taxon>
        <taxon>Pseudomonadati</taxon>
        <taxon>Pseudomonadota</taxon>
        <taxon>Gammaproteobacteria</taxon>
        <taxon>Enterobacterales</taxon>
        <taxon>Morganellaceae</taxon>
        <taxon>Proteus</taxon>
    </lineage>
</organism>
<evidence type="ECO:0000313" key="4">
    <source>
        <dbReference type="Proteomes" id="UP000501338"/>
    </source>
</evidence>
<name>A0ABX6JJS1_9GAMM</name>
<keyword evidence="1" id="KW-1133">Transmembrane helix</keyword>
<reference evidence="3 4" key="1">
    <citation type="submission" date="2020-01" db="EMBL/GenBank/DDBJ databases">
        <title>The genomic epidemiology of tigecycline resistance gene tet(X) variants in a swine farm in China.</title>
        <authorList>
            <person name="Peng K."/>
            <person name="Li R."/>
        </authorList>
    </citation>
    <scope>NUCLEOTIDE SEQUENCE [LARGE SCALE GENOMIC DNA]</scope>
    <source>
        <strain evidence="3 4">ZF1</strain>
    </source>
</reference>
<dbReference type="EMBL" id="CP047340">
    <property type="protein sequence ID" value="QIF89364.1"/>
    <property type="molecule type" value="Genomic_DNA"/>
</dbReference>
<evidence type="ECO:0000256" key="1">
    <source>
        <dbReference type="SAM" id="Phobius"/>
    </source>
</evidence>
<evidence type="ECO:0008006" key="5">
    <source>
        <dbReference type="Google" id="ProtNLM"/>
    </source>
</evidence>